<dbReference type="Gene3D" id="1.20.140.160">
    <property type="match status" value="1"/>
</dbReference>
<dbReference type="PANTHER" id="PTHR30603">
    <property type="entry name" value="RNA POLYMERASE SIGMA FACTOR RPO"/>
    <property type="match status" value="1"/>
</dbReference>
<evidence type="ECO:0000313" key="2">
    <source>
        <dbReference type="EMBL" id="MDG3585777.1"/>
    </source>
</evidence>
<feature type="domain" description="RNA polymerase sigma-70 region 4" evidence="1">
    <location>
        <begin position="213"/>
        <end position="247"/>
    </location>
</feature>
<dbReference type="SUPFAM" id="SSF88946">
    <property type="entry name" value="Sigma2 domain of RNA polymerase sigma factors"/>
    <property type="match status" value="1"/>
</dbReference>
<organism evidence="2 3">
    <name type="scientific">Galbibacter pacificus</name>
    <dbReference type="NCBI Taxonomy" id="2996052"/>
    <lineage>
        <taxon>Bacteria</taxon>
        <taxon>Pseudomonadati</taxon>
        <taxon>Bacteroidota</taxon>
        <taxon>Flavobacteriia</taxon>
        <taxon>Flavobacteriales</taxon>
        <taxon>Flavobacteriaceae</taxon>
        <taxon>Galbibacter</taxon>
    </lineage>
</organism>
<evidence type="ECO:0000259" key="1">
    <source>
        <dbReference type="Pfam" id="PF04545"/>
    </source>
</evidence>
<dbReference type="InterPro" id="IPR013324">
    <property type="entry name" value="RNA_pol_sigma_r3/r4-like"/>
</dbReference>
<dbReference type="SUPFAM" id="SSF88659">
    <property type="entry name" value="Sigma3 and sigma4 domains of RNA polymerase sigma factors"/>
    <property type="match status" value="1"/>
</dbReference>
<accession>A0ABT6FR79</accession>
<name>A0ABT6FR79_9FLAO</name>
<comment type="caution">
    <text evidence="2">The sequence shown here is derived from an EMBL/GenBank/DDBJ whole genome shotgun (WGS) entry which is preliminary data.</text>
</comment>
<gene>
    <name evidence="2" type="ORF">OSR52_07835</name>
</gene>
<dbReference type="PANTHER" id="PTHR30603:SF47">
    <property type="entry name" value="RNA POLYMERASE SIGMA FACTOR SIGD, CHLOROPLASTIC"/>
    <property type="match status" value="1"/>
</dbReference>
<keyword evidence="3" id="KW-1185">Reference proteome</keyword>
<dbReference type="Pfam" id="PF04545">
    <property type="entry name" value="Sigma70_r4"/>
    <property type="match status" value="1"/>
</dbReference>
<proteinExistence type="predicted"/>
<dbReference type="EMBL" id="JAPMUA010000002">
    <property type="protein sequence ID" value="MDG3585777.1"/>
    <property type="molecule type" value="Genomic_DNA"/>
</dbReference>
<dbReference type="InterPro" id="IPR050239">
    <property type="entry name" value="Sigma-70_RNA_pol_init_factors"/>
</dbReference>
<dbReference type="Proteomes" id="UP001153642">
    <property type="component" value="Unassembled WGS sequence"/>
</dbReference>
<dbReference type="InterPro" id="IPR013325">
    <property type="entry name" value="RNA_pol_sigma_r2"/>
</dbReference>
<evidence type="ECO:0000313" key="3">
    <source>
        <dbReference type="Proteomes" id="UP001153642"/>
    </source>
</evidence>
<reference evidence="2" key="1">
    <citation type="submission" date="2022-11" db="EMBL/GenBank/DDBJ databases">
        <title>High-quality draft genome sequence of Galbibacter sp. strain CMA-7.</title>
        <authorList>
            <person name="Wei L."/>
            <person name="Dong C."/>
            <person name="Shao Z."/>
        </authorList>
    </citation>
    <scope>NUCLEOTIDE SEQUENCE</scope>
    <source>
        <strain evidence="2">CMA-7</strain>
    </source>
</reference>
<dbReference type="InterPro" id="IPR007630">
    <property type="entry name" value="RNA_pol_sigma70_r4"/>
</dbReference>
<dbReference type="Gene3D" id="1.20.120.1810">
    <property type="match status" value="1"/>
</dbReference>
<sequence length="257" mass="31227">MYTPKKLKELLKKYKPLTEKRTIELILDCKNNKDNDALQLLYLHNIRYITSATKKYVRNEDELYDYINEIYFVMDECVNKFDLNKNIKFITYLNLYIKKKCREITNQREIVNLNYNTHFIFKKIERYINHKANNEHIYFTECDTHIIADDLNIATAMVKRYFKHAYNSYISLNTKYDGDEEMIDYMASNDDYDLDYKLIIQHYKNIIQKKNPKHFNMIMDYFNGNYTYESLGKIYNLSDERVRQIIKGLKNINEFNN</sequence>
<dbReference type="RefSeq" id="WP_277898967.1">
    <property type="nucleotide sequence ID" value="NZ_JAPMUA010000002.1"/>
</dbReference>
<protein>
    <recommendedName>
        <fullName evidence="1">RNA polymerase sigma-70 region 4 domain-containing protein</fullName>
    </recommendedName>
</protein>